<dbReference type="STRING" id="857265.WG78_06810"/>
<name>A0A0N0XM17_9NEIS</name>
<organism evidence="1 2">
    <name type="scientific">Amantichitinum ursilacus</name>
    <dbReference type="NCBI Taxonomy" id="857265"/>
    <lineage>
        <taxon>Bacteria</taxon>
        <taxon>Pseudomonadati</taxon>
        <taxon>Pseudomonadota</taxon>
        <taxon>Betaproteobacteria</taxon>
        <taxon>Neisseriales</taxon>
        <taxon>Chitinibacteraceae</taxon>
        <taxon>Amantichitinum</taxon>
    </lineage>
</organism>
<comment type="caution">
    <text evidence="1">The sequence shown here is derived from an EMBL/GenBank/DDBJ whole genome shotgun (WGS) entry which is preliminary data.</text>
</comment>
<accession>A0A0N0XM17</accession>
<evidence type="ECO:0000313" key="1">
    <source>
        <dbReference type="EMBL" id="KPC53815.1"/>
    </source>
</evidence>
<sequence length="50" mass="5455">MGKAATALYDFDFAFDSAFKTAPWVLLPSTGNDVSKLITFCEFACRNAAM</sequence>
<keyword evidence="2" id="KW-1185">Reference proteome</keyword>
<reference evidence="1 2" key="1">
    <citation type="submission" date="2015-07" db="EMBL/GenBank/DDBJ databases">
        <title>Draft genome sequence of the Amantichitinum ursilacus IGB-41, a new chitin-degrading bacterium.</title>
        <authorList>
            <person name="Kirstahler P."/>
            <person name="Guenther M."/>
            <person name="Grumaz C."/>
            <person name="Rupp S."/>
            <person name="Zibek S."/>
            <person name="Sohn K."/>
        </authorList>
    </citation>
    <scope>NUCLEOTIDE SEQUENCE [LARGE SCALE GENOMIC DNA]</scope>
    <source>
        <strain evidence="1 2">IGB-41</strain>
    </source>
</reference>
<protein>
    <submittedName>
        <fullName evidence="1">Uncharacterized protein</fullName>
    </submittedName>
</protein>
<gene>
    <name evidence="1" type="ORF">WG78_06810</name>
</gene>
<dbReference type="Proteomes" id="UP000037939">
    <property type="component" value="Unassembled WGS sequence"/>
</dbReference>
<proteinExistence type="predicted"/>
<evidence type="ECO:0000313" key="2">
    <source>
        <dbReference type="Proteomes" id="UP000037939"/>
    </source>
</evidence>
<dbReference type="EMBL" id="LAQT01000004">
    <property type="protein sequence ID" value="KPC53815.1"/>
    <property type="molecule type" value="Genomic_DNA"/>
</dbReference>
<dbReference type="AlphaFoldDB" id="A0A0N0XM17"/>